<protein>
    <submittedName>
        <fullName evidence="2">Variable major protein</fullName>
    </submittedName>
</protein>
<evidence type="ECO:0000313" key="2">
    <source>
        <dbReference type="EMBL" id="AHH11325.1"/>
    </source>
</evidence>
<keyword evidence="1" id="KW-1133">Transmembrane helix</keyword>
<keyword evidence="1" id="KW-0472">Membrane</keyword>
<sequence>MKEGLITTKNKLNELSSKIYEAKNADGSTIEAVKGAIKGANDIFDKLIAALIKLSGVTNGAGAVLILVIIMMVLLVVLKKLELEQLLRGLRQLLKKG</sequence>
<reference evidence="2" key="1">
    <citation type="submission" date="2013-04" db="EMBL/GenBank/DDBJ databases">
        <title>Comparative Genomics of Relapsing Fever Spirochetes.</title>
        <authorList>
            <person name="Schwan T.G."/>
            <person name="Raffel S.J."/>
            <person name="Porcella S.F."/>
            <person name="Martens C.A."/>
            <person name="Bruno D.P."/>
            <person name="Ricklefs S.M."/>
            <person name="Barbian K.B."/>
        </authorList>
    </citation>
    <scope>NUCLEOTIDE SEQUENCE</scope>
    <source>
        <strain evidence="2">Co53</strain>
        <plasmid evidence="2">unnamed</plasmid>
    </source>
</reference>
<dbReference type="SUPFAM" id="SSF74748">
    <property type="entry name" value="Variable surface antigen VlsE"/>
    <property type="match status" value="1"/>
</dbReference>
<organism evidence="2">
    <name type="scientific">Borrelia coriaceae ATCC 43381</name>
    <dbReference type="NCBI Taxonomy" id="1408429"/>
    <lineage>
        <taxon>Bacteria</taxon>
        <taxon>Pseudomonadati</taxon>
        <taxon>Spirochaetota</taxon>
        <taxon>Spirochaetia</taxon>
        <taxon>Spirochaetales</taxon>
        <taxon>Borreliaceae</taxon>
        <taxon>Borrelia</taxon>
    </lineage>
</organism>
<dbReference type="AlphaFoldDB" id="W5SWM7"/>
<keyword evidence="1" id="KW-0812">Transmembrane</keyword>
<gene>
    <name evidence="2" type="ORF">BCO_0114505</name>
</gene>
<keyword evidence="2" id="KW-0614">Plasmid</keyword>
<dbReference type="HOGENOM" id="CLU_2341194_0_0_12"/>
<feature type="transmembrane region" description="Helical" evidence="1">
    <location>
        <begin position="60"/>
        <end position="78"/>
    </location>
</feature>
<name>W5SWM7_9SPIR</name>
<accession>W5SWM7</accession>
<dbReference type="EMBL" id="CP005750">
    <property type="protein sequence ID" value="AHH11325.1"/>
    <property type="molecule type" value="Genomic_DNA"/>
</dbReference>
<evidence type="ECO:0000256" key="1">
    <source>
        <dbReference type="SAM" id="Phobius"/>
    </source>
</evidence>
<geneLocation type="plasmid" evidence="2">
    <name>unnamed</name>
</geneLocation>
<proteinExistence type="predicted"/>